<organism evidence="2 3">
    <name type="scientific">Tothia fuscella</name>
    <dbReference type="NCBI Taxonomy" id="1048955"/>
    <lineage>
        <taxon>Eukaryota</taxon>
        <taxon>Fungi</taxon>
        <taxon>Dikarya</taxon>
        <taxon>Ascomycota</taxon>
        <taxon>Pezizomycotina</taxon>
        <taxon>Dothideomycetes</taxon>
        <taxon>Pleosporomycetidae</taxon>
        <taxon>Venturiales</taxon>
        <taxon>Cylindrosympodiaceae</taxon>
        <taxon>Tothia</taxon>
    </lineage>
</organism>
<gene>
    <name evidence="2" type="ORF">EJ08DRAFT_695556</name>
</gene>
<dbReference type="Proteomes" id="UP000800235">
    <property type="component" value="Unassembled WGS sequence"/>
</dbReference>
<evidence type="ECO:0000313" key="3">
    <source>
        <dbReference type="Proteomes" id="UP000800235"/>
    </source>
</evidence>
<proteinExistence type="predicted"/>
<comment type="caution">
    <text evidence="2">The sequence shown here is derived from an EMBL/GenBank/DDBJ whole genome shotgun (WGS) entry which is preliminary data.</text>
</comment>
<dbReference type="AlphaFoldDB" id="A0A9P4NUF1"/>
<dbReference type="EMBL" id="MU007026">
    <property type="protein sequence ID" value="KAF2432445.1"/>
    <property type="molecule type" value="Genomic_DNA"/>
</dbReference>
<name>A0A9P4NUF1_9PEZI</name>
<accession>A0A9P4NUF1</accession>
<sequence>MPTFEDVGRVSPTTSRTQPLQQQKPGFQRNAGPRDATINVSVLRELNVAITFRALQDMETNHAHRPEHHEQQQQSMQFLLGYHFQQQQHLLPPAPSSYISHQLQYPLGVQAFPAPLLIRSNHPSLPYSALRDPTQTQFHTQTQDLTELSFHAIMELLGREDTALLLRARILDHPHEPIQTAMFYTLQDIEHHYQNGTINRAVGPLNADNEFRDGGWLHAVYGYEFASKSQSDRAYPFLAIRNDAMLDTARRLANYGEAELWRCLESAHQIFFQRSNGRKGLDQR</sequence>
<evidence type="ECO:0000256" key="1">
    <source>
        <dbReference type="SAM" id="MobiDB-lite"/>
    </source>
</evidence>
<keyword evidence="3" id="KW-1185">Reference proteome</keyword>
<protein>
    <submittedName>
        <fullName evidence="2">Uncharacterized protein</fullName>
    </submittedName>
</protein>
<reference evidence="2" key="1">
    <citation type="journal article" date="2020" name="Stud. Mycol.">
        <title>101 Dothideomycetes genomes: a test case for predicting lifestyles and emergence of pathogens.</title>
        <authorList>
            <person name="Haridas S."/>
            <person name="Albert R."/>
            <person name="Binder M."/>
            <person name="Bloem J."/>
            <person name="Labutti K."/>
            <person name="Salamov A."/>
            <person name="Andreopoulos B."/>
            <person name="Baker S."/>
            <person name="Barry K."/>
            <person name="Bills G."/>
            <person name="Bluhm B."/>
            <person name="Cannon C."/>
            <person name="Castanera R."/>
            <person name="Culley D."/>
            <person name="Daum C."/>
            <person name="Ezra D."/>
            <person name="Gonzalez J."/>
            <person name="Henrissat B."/>
            <person name="Kuo A."/>
            <person name="Liang C."/>
            <person name="Lipzen A."/>
            <person name="Lutzoni F."/>
            <person name="Magnuson J."/>
            <person name="Mondo S."/>
            <person name="Nolan M."/>
            <person name="Ohm R."/>
            <person name="Pangilinan J."/>
            <person name="Park H.-J."/>
            <person name="Ramirez L."/>
            <person name="Alfaro M."/>
            <person name="Sun H."/>
            <person name="Tritt A."/>
            <person name="Yoshinaga Y."/>
            <person name="Zwiers L.-H."/>
            <person name="Turgeon B."/>
            <person name="Goodwin S."/>
            <person name="Spatafora J."/>
            <person name="Crous P."/>
            <person name="Grigoriev I."/>
        </authorList>
    </citation>
    <scope>NUCLEOTIDE SEQUENCE</scope>
    <source>
        <strain evidence="2">CBS 130266</strain>
    </source>
</reference>
<feature type="compositionally biased region" description="Polar residues" evidence="1">
    <location>
        <begin position="11"/>
        <end position="25"/>
    </location>
</feature>
<evidence type="ECO:0000313" key="2">
    <source>
        <dbReference type="EMBL" id="KAF2432445.1"/>
    </source>
</evidence>
<feature type="region of interest" description="Disordered" evidence="1">
    <location>
        <begin position="1"/>
        <end position="33"/>
    </location>
</feature>